<dbReference type="InterPro" id="IPR001453">
    <property type="entry name" value="MoaB/Mog_dom"/>
</dbReference>
<accession>A0A2I1PD94</accession>
<protein>
    <recommendedName>
        <fullName evidence="7">Molybdopterin molybdenumtransferase</fullName>
        <ecNumber evidence="7">2.10.1.1</ecNumber>
    </recommendedName>
</protein>
<comment type="catalytic activity">
    <reaction evidence="6">
        <text>adenylyl-molybdopterin + molybdate = Mo-molybdopterin + AMP + H(+)</text>
        <dbReference type="Rhea" id="RHEA:35047"/>
        <dbReference type="ChEBI" id="CHEBI:15378"/>
        <dbReference type="ChEBI" id="CHEBI:36264"/>
        <dbReference type="ChEBI" id="CHEBI:62727"/>
        <dbReference type="ChEBI" id="CHEBI:71302"/>
        <dbReference type="ChEBI" id="CHEBI:456215"/>
        <dbReference type="EC" id="2.10.1.1"/>
    </reaction>
</comment>
<evidence type="ECO:0000313" key="9">
    <source>
        <dbReference type="EMBL" id="PKZ42618.1"/>
    </source>
</evidence>
<organism evidence="9 10">
    <name type="scientific">Kytococcus schroeteri</name>
    <dbReference type="NCBI Taxonomy" id="138300"/>
    <lineage>
        <taxon>Bacteria</taxon>
        <taxon>Bacillati</taxon>
        <taxon>Actinomycetota</taxon>
        <taxon>Actinomycetes</taxon>
        <taxon>Micrococcales</taxon>
        <taxon>Kytococcaceae</taxon>
        <taxon>Kytococcus</taxon>
    </lineage>
</organism>
<dbReference type="SMART" id="SM00852">
    <property type="entry name" value="MoCF_biosynth"/>
    <property type="match status" value="1"/>
</dbReference>
<evidence type="ECO:0000256" key="2">
    <source>
        <dbReference type="ARBA" id="ARBA00005046"/>
    </source>
</evidence>
<dbReference type="Pfam" id="PF03453">
    <property type="entry name" value="MoeA_N"/>
    <property type="match status" value="1"/>
</dbReference>
<dbReference type="InterPro" id="IPR036688">
    <property type="entry name" value="MoeA_C_domain_IV_sf"/>
</dbReference>
<evidence type="ECO:0000256" key="5">
    <source>
        <dbReference type="ARBA" id="ARBA00023150"/>
    </source>
</evidence>
<evidence type="ECO:0000256" key="3">
    <source>
        <dbReference type="ARBA" id="ARBA00010763"/>
    </source>
</evidence>
<dbReference type="InterPro" id="IPR036135">
    <property type="entry name" value="MoeA_linker/N_sf"/>
</dbReference>
<keyword evidence="4 7" id="KW-0500">Molybdenum</keyword>
<dbReference type="PANTHER" id="PTHR10192">
    <property type="entry name" value="MOLYBDOPTERIN BIOSYNTHESIS PROTEIN"/>
    <property type="match status" value="1"/>
</dbReference>
<comment type="similarity">
    <text evidence="3 7">Belongs to the MoeA family.</text>
</comment>
<dbReference type="GO" id="GO:0061599">
    <property type="term" value="F:molybdopterin molybdotransferase activity"/>
    <property type="evidence" value="ECO:0007669"/>
    <property type="project" value="UniProtKB-UniRule"/>
</dbReference>
<keyword evidence="10" id="KW-1185">Reference proteome</keyword>
<dbReference type="Pfam" id="PF00994">
    <property type="entry name" value="MoCF_biosynth"/>
    <property type="match status" value="1"/>
</dbReference>
<evidence type="ECO:0000256" key="1">
    <source>
        <dbReference type="ARBA" id="ARBA00002901"/>
    </source>
</evidence>
<dbReference type="AlphaFoldDB" id="A0A2I1PD94"/>
<sequence length="429" mass="43191">MTTTRREVLTVEEYRAEVLALLPGPTGPEEVAVPDAAGRVLAEPARAAGAVPPLANSAMDGIAVRGADLGPLLGAGQGEDGAGVVLVVVGEVPAGCPDDPAVGPGECVRIMTGAPVPTDTDTVVPVEQLERVSGPTERVRVVSAPRGGVGAHVRHAGEDLAAGDEVLPAGTLLTPGALGALAGAGVATVCVRRRPVVGVVATGDELVPAGRPLGRGQVHESNAVHLAALAAGAGAEVVTGPVVPDDAESFAARLDELATRCDLLLLSGGVSVGDHDVTRIVLGDGSAQAGARGVAGRFVHVRMQPGKPQGHAVWAGTPLVAVPGNPLSAAVSFEMFVRPAMRVLLGLPDPVPQVAVAGADWDCPPGRRQVLPVVTSTDATGRRVAVPAHRRGSASHMVTALALADAVVEVPEDTTHVTAGDLLTLRSIR</sequence>
<keyword evidence="5 7" id="KW-0501">Molybdenum cofactor biosynthesis</keyword>
<dbReference type="PANTHER" id="PTHR10192:SF5">
    <property type="entry name" value="GEPHYRIN"/>
    <property type="match status" value="1"/>
</dbReference>
<feature type="domain" description="MoaB/Mog" evidence="8">
    <location>
        <begin position="198"/>
        <end position="343"/>
    </location>
</feature>
<reference evidence="9 10" key="1">
    <citation type="submission" date="2017-12" db="EMBL/GenBank/DDBJ databases">
        <title>Phylogenetic diversity of female urinary microbiome.</title>
        <authorList>
            <person name="Thomas-White K."/>
            <person name="Wolfe A.J."/>
        </authorList>
    </citation>
    <scope>NUCLEOTIDE SEQUENCE [LARGE SCALE GENOMIC DNA]</scope>
    <source>
        <strain evidence="9 10">UMB1298</strain>
    </source>
</reference>
<evidence type="ECO:0000256" key="7">
    <source>
        <dbReference type="RuleBase" id="RU365090"/>
    </source>
</evidence>
<comment type="pathway">
    <text evidence="2 7">Cofactor biosynthesis; molybdopterin biosynthesis.</text>
</comment>
<dbReference type="Gene3D" id="2.170.190.11">
    <property type="entry name" value="Molybdopterin biosynthesis moea protein, domain 3"/>
    <property type="match status" value="1"/>
</dbReference>
<comment type="caution">
    <text evidence="9">The sequence shown here is derived from an EMBL/GenBank/DDBJ whole genome shotgun (WGS) entry which is preliminary data.</text>
</comment>
<dbReference type="CDD" id="cd00887">
    <property type="entry name" value="MoeA"/>
    <property type="match status" value="1"/>
</dbReference>
<dbReference type="InterPro" id="IPR036425">
    <property type="entry name" value="MoaB/Mog-like_dom_sf"/>
</dbReference>
<evidence type="ECO:0000256" key="4">
    <source>
        <dbReference type="ARBA" id="ARBA00022505"/>
    </source>
</evidence>
<dbReference type="SUPFAM" id="SSF63867">
    <property type="entry name" value="MoeA C-terminal domain-like"/>
    <property type="match status" value="1"/>
</dbReference>
<name>A0A2I1PD94_9MICO</name>
<dbReference type="InterPro" id="IPR038987">
    <property type="entry name" value="MoeA-like"/>
</dbReference>
<keyword evidence="7" id="KW-0460">Magnesium</keyword>
<dbReference type="Gene3D" id="2.40.340.10">
    <property type="entry name" value="MoeA, C-terminal, domain IV"/>
    <property type="match status" value="1"/>
</dbReference>
<gene>
    <name evidence="9" type="ORF">CYJ76_01755</name>
</gene>
<dbReference type="NCBIfam" id="TIGR00177">
    <property type="entry name" value="molyb_syn"/>
    <property type="match status" value="1"/>
</dbReference>
<dbReference type="Proteomes" id="UP000234206">
    <property type="component" value="Unassembled WGS sequence"/>
</dbReference>
<dbReference type="UniPathway" id="UPA00344"/>
<dbReference type="SUPFAM" id="SSF63882">
    <property type="entry name" value="MoeA N-terminal region -like"/>
    <property type="match status" value="1"/>
</dbReference>
<dbReference type="InterPro" id="IPR005110">
    <property type="entry name" value="MoeA_linker/N"/>
</dbReference>
<dbReference type="RefSeq" id="WP_101849076.1">
    <property type="nucleotide sequence ID" value="NZ_PKIZ01000002.1"/>
</dbReference>
<dbReference type="OrthoDB" id="9804758at2"/>
<dbReference type="GO" id="GO:0006777">
    <property type="term" value="P:Mo-molybdopterin cofactor biosynthetic process"/>
    <property type="evidence" value="ECO:0007669"/>
    <property type="project" value="UniProtKB-UniRule"/>
</dbReference>
<evidence type="ECO:0000259" key="8">
    <source>
        <dbReference type="SMART" id="SM00852"/>
    </source>
</evidence>
<evidence type="ECO:0000313" key="10">
    <source>
        <dbReference type="Proteomes" id="UP000234206"/>
    </source>
</evidence>
<dbReference type="SUPFAM" id="SSF53218">
    <property type="entry name" value="Molybdenum cofactor biosynthesis proteins"/>
    <property type="match status" value="1"/>
</dbReference>
<keyword evidence="7" id="KW-0479">Metal-binding</keyword>
<comment type="function">
    <text evidence="1 7">Catalyzes the insertion of molybdate into adenylated molybdopterin with the concomitant release of AMP.</text>
</comment>
<dbReference type="Gene3D" id="3.90.105.10">
    <property type="entry name" value="Molybdopterin biosynthesis moea protein, domain 2"/>
    <property type="match status" value="1"/>
</dbReference>
<dbReference type="NCBIfam" id="NF045515">
    <property type="entry name" value="Glp_gephyrin"/>
    <property type="match status" value="1"/>
</dbReference>
<evidence type="ECO:0000256" key="6">
    <source>
        <dbReference type="ARBA" id="ARBA00047317"/>
    </source>
</evidence>
<keyword evidence="7 9" id="KW-0808">Transferase</keyword>
<dbReference type="GO" id="GO:0046872">
    <property type="term" value="F:metal ion binding"/>
    <property type="evidence" value="ECO:0007669"/>
    <property type="project" value="UniProtKB-UniRule"/>
</dbReference>
<proteinExistence type="inferred from homology"/>
<dbReference type="Pfam" id="PF03454">
    <property type="entry name" value="MoeA_C"/>
    <property type="match status" value="1"/>
</dbReference>
<dbReference type="InterPro" id="IPR005111">
    <property type="entry name" value="MoeA_C_domain_IV"/>
</dbReference>
<dbReference type="EC" id="2.10.1.1" evidence="7"/>
<dbReference type="Gene3D" id="3.40.980.10">
    <property type="entry name" value="MoaB/Mog-like domain"/>
    <property type="match status" value="1"/>
</dbReference>
<dbReference type="GO" id="GO:0005829">
    <property type="term" value="C:cytosol"/>
    <property type="evidence" value="ECO:0007669"/>
    <property type="project" value="TreeGrafter"/>
</dbReference>
<dbReference type="EMBL" id="PKIZ01000002">
    <property type="protein sequence ID" value="PKZ42618.1"/>
    <property type="molecule type" value="Genomic_DNA"/>
</dbReference>
<comment type="cofactor">
    <cofactor evidence="7">
        <name>Mg(2+)</name>
        <dbReference type="ChEBI" id="CHEBI:18420"/>
    </cofactor>
</comment>